<reference evidence="4" key="2">
    <citation type="submission" date="2013-04" db="EMBL/GenBank/DDBJ databases">
        <title>Genomic mechanisms accounting for the adaptation to parasitism in nematode-trapping fungi.</title>
        <authorList>
            <person name="Ahren D.G."/>
        </authorList>
    </citation>
    <scope>NUCLEOTIDE SEQUENCE [LARGE SCALE GENOMIC DNA]</scope>
    <source>
        <strain evidence="4">CBS 200.50</strain>
    </source>
</reference>
<reference evidence="3 4" key="1">
    <citation type="journal article" date="2013" name="PLoS Genet.">
        <title>Genomic mechanisms accounting for the adaptation to parasitism in nematode-trapping fungi.</title>
        <authorList>
            <person name="Meerupati T."/>
            <person name="Andersson K.M."/>
            <person name="Friman E."/>
            <person name="Kumar D."/>
            <person name="Tunlid A."/>
            <person name="Ahren D."/>
        </authorList>
    </citation>
    <scope>NUCLEOTIDE SEQUENCE [LARGE SCALE GENOMIC DNA]</scope>
    <source>
        <strain evidence="3 4">CBS 200.50</strain>
    </source>
</reference>
<dbReference type="Gene3D" id="3.40.50.300">
    <property type="entry name" value="P-loop containing nucleotide triphosphate hydrolases"/>
    <property type="match status" value="1"/>
</dbReference>
<evidence type="ECO:0000313" key="3">
    <source>
        <dbReference type="EMBL" id="EPS43677.1"/>
    </source>
</evidence>
<organism evidence="3 4">
    <name type="scientific">Dactylellina haptotyla (strain CBS 200.50)</name>
    <name type="common">Nematode-trapping fungus</name>
    <name type="synonym">Monacrosporium haptotylum</name>
    <dbReference type="NCBI Taxonomy" id="1284197"/>
    <lineage>
        <taxon>Eukaryota</taxon>
        <taxon>Fungi</taxon>
        <taxon>Dikarya</taxon>
        <taxon>Ascomycota</taxon>
        <taxon>Pezizomycotina</taxon>
        <taxon>Orbiliomycetes</taxon>
        <taxon>Orbiliales</taxon>
        <taxon>Orbiliaceae</taxon>
        <taxon>Dactylellina</taxon>
    </lineage>
</organism>
<dbReference type="OMA" id="QIVMKDT"/>
<evidence type="ECO:0000256" key="1">
    <source>
        <dbReference type="ARBA" id="ARBA00022737"/>
    </source>
</evidence>
<dbReference type="Proteomes" id="UP000015100">
    <property type="component" value="Unassembled WGS sequence"/>
</dbReference>
<evidence type="ECO:0000313" key="4">
    <source>
        <dbReference type="Proteomes" id="UP000015100"/>
    </source>
</evidence>
<dbReference type="Gene3D" id="1.25.40.10">
    <property type="entry name" value="Tetratricopeptide repeat domain"/>
    <property type="match status" value="4"/>
</dbReference>
<dbReference type="InterPro" id="IPR056884">
    <property type="entry name" value="NPHP3-like_N"/>
</dbReference>
<dbReference type="eggNOG" id="ENOG502QQDH">
    <property type="taxonomic scope" value="Eukaryota"/>
</dbReference>
<proteinExistence type="predicted"/>
<dbReference type="HOGENOM" id="CLU_000739_1_1_1"/>
<dbReference type="PANTHER" id="PTHR10039">
    <property type="entry name" value="AMELOGENIN"/>
    <property type="match status" value="1"/>
</dbReference>
<gene>
    <name evidence="3" type="ORF">H072_2402</name>
</gene>
<dbReference type="SUPFAM" id="SSF48452">
    <property type="entry name" value="TPR-like"/>
    <property type="match status" value="1"/>
</dbReference>
<protein>
    <recommendedName>
        <fullName evidence="2">Nephrocystin 3-like N-terminal domain-containing protein</fullName>
    </recommendedName>
</protein>
<name>S8C7H1_DACHA</name>
<dbReference type="EMBL" id="AQGS01000071">
    <property type="protein sequence ID" value="EPS43677.1"/>
    <property type="molecule type" value="Genomic_DNA"/>
</dbReference>
<dbReference type="OrthoDB" id="2546325at2759"/>
<dbReference type="SUPFAM" id="SSF52540">
    <property type="entry name" value="P-loop containing nucleoside triphosphate hydrolases"/>
    <property type="match status" value="1"/>
</dbReference>
<feature type="domain" description="Nephrocystin 3-like N-terminal" evidence="2">
    <location>
        <begin position="332"/>
        <end position="494"/>
    </location>
</feature>
<accession>S8C7H1</accession>
<dbReference type="InterPro" id="IPR011990">
    <property type="entry name" value="TPR-like_helical_dom_sf"/>
</dbReference>
<dbReference type="InterPro" id="IPR027417">
    <property type="entry name" value="P-loop_NTPase"/>
</dbReference>
<sequence>MAPGVVMDSYVNGHSHSEIEDEKVVLPNGHSKPSFDQDRTVIKSNGFSSLLDRYNESPSETSSRVALNFKPMAYEPCIEYANGSRSPESLEVSIKRVIEETLTVVHGCKKQLGSQRDNPFAGAITLQGLTDFIHAQRLRDMPDKGSTWDKILRWALIYARRIDEFATTIEPYYRISATMARDIWSCCRSLLQLGCRDLHVMGMLKSVFEQFYRIGESLDSLREHRRLFGTSKMMQKIIAQMFSEIVKLTIQTTTYYKRQNTITYQCIEDYTISFTDVITSLDFHRKSFESEVWSCCLEASQEIKEHSVSVDTIQTWLLTSHKEFTIATEAEGTCTWFDKHLMDFEEANDEIFAIYGRAGIGKSVLAKWIMSRLTTHQKGITLFYSMDGNSKSSTSSLNLVRSLVSQLLGRRIGDVKLYKHLLDVYESAIAYSSGDLLEKQLWQIFEKAAKATWQLTIIIDGLDHIEGGFPAADAITSLISNIASENGENTLKCILLCKQFKERFSCSVKTYKITEEDVCEDIDIYVDLTISSWSKFSSLTRESKRQIIKTVITQSKGSFTWASLTLQLIKREKTLDGINVVLGKPARDINELTERVLVSLDWKDSDTRRILSWLLFSKQELTVAALKELLELDIGKKPCRNTRFTGIHDDLSRACGSVVIIDNGMVRFSSPTIRARLLEIVRSNKFITVEDCQKEITFCCWGYVSVCEFDSGVRSVSQDILSAEYLQSLFQHHHLLEYSTKHWVKHYRRSVLYSNGTITADDHCKALFPRSSFFCQIERTLWVDRKVEEKHIKKYFDFSVEIRRKLVGKSHSCVIQSVLNLAYVFETFTKSTKYIDLYHECWELSRACYGDQHVIVMGCATKYIEIIEKFEKKTYGEEVYKWTYEYCKHVHGESHEETIKYAICLGQLYIRKEKKEVAVTIFRDIWHVCSGKLGFEHSTTVTVCEHLVQVLEETEQFTEIITIRKKCTSVFSSELKIWDIKRVTNQIKLALTYELQGEFEQSEEVLITVIRGITEGFKSCEHHEHIHIHIARIEATLEMSRFYRRHHKHHEAESLLIELWKETMVHVTGLERYSETFMKMIISVAEEMEVLEMTTVMSEVYTCVWTYFKSATTTVRCSEIAILVGRRLATICEHHHHDVVREETILRETFEVTTTTTTTVETVIETTTTLASFYERHEQWTEVVNVCTKTLTSVWAEILNLKVQEICYLPKTCHTEAIHLAWRLALAFESSREIVKAETIYINILTACRKTLRIVDVECFESLKKITCFYETHGKFEKAIKVYVEFFDSCHTKLGITHHHSLEVAYELAKLYVRQGNTRSAEKIYLQIWRGCLVGSHHCHQGSVEAGWLLCEIYEREHRHEEAIKIYQILWGSICDVHVEVTIEETRMLTLYKRFKSILTIESKFDLLYDITVVFEKYCNKTHGETHILTIEAMLELATVIERTETRRTEAVTIYEKIIEISTNVTVTEEVKKTIITTKKHLASCYSHSSTTVVKAEATYVEIWTTCKHTHGVSHTSTLDILEELVVFHMKNKSVKKAIELLETTIIEIFNTERESERLFHCGLTLAKCYRLIGSIEAGSKFSKEIHKFLFTYKPGKCGKDSPFSKWTVRQINGSIVDRKYHIFLYAFEEVLQREEALRSTHLYAYILQNLLTETELYESWTKIVTIDVKCEQKLLYGCRLIAHLKQTHRHEESLHIREQLWTIFHREYTHKHVEVEITIMKELFEKCIVETISTDREIVIVDIAITQIEEYVRRREFTCVSTLSTWTHTHIKVTHNTSASLKLVNILSSSTVTRFCKEETIIKKITEITETIIIDSVSETSTTTVSWHQRSIVEVNKVLILLGSKKNYSRMLTILEELWENRTTQSLWTPSVVSLIGRRLVETYFVLDEKTKAIKLCERICYNYERVWGLLNPSTLEFYDFLSELYITSKKYEKAIAIHERILQQAIGDKKSLPEGSNMGEIVYRQTELLQAAVGRTYAGKQVSVEEKKHRETLLQRIKSFFGDDFEHQKMLEGLKDEKAFAKGHGETFGCWKAPEKWEISGFEDDDETPRGLDSPDVHVSYADGTCGGPGKKGVNGNGYLSPDIMKRGTSYYGKDRKSVLFSTRSFETLFRA</sequence>
<dbReference type="Pfam" id="PF24883">
    <property type="entry name" value="NPHP3_N"/>
    <property type="match status" value="1"/>
</dbReference>
<dbReference type="STRING" id="1284197.S8C7H1"/>
<comment type="caution">
    <text evidence="3">The sequence shown here is derived from an EMBL/GenBank/DDBJ whole genome shotgun (WGS) entry which is preliminary data.</text>
</comment>
<evidence type="ECO:0000259" key="2">
    <source>
        <dbReference type="Pfam" id="PF24883"/>
    </source>
</evidence>
<keyword evidence="1" id="KW-0677">Repeat</keyword>
<keyword evidence="4" id="KW-1185">Reference proteome</keyword>